<dbReference type="CDD" id="cd05829">
    <property type="entry name" value="Sortase_F"/>
    <property type="match status" value="1"/>
</dbReference>
<keyword evidence="1" id="KW-0378">Hydrolase</keyword>
<reference evidence="4" key="1">
    <citation type="submission" date="2023-01" db="EMBL/GenBank/DDBJ databases">
        <title>The diversity of Class Acidimicrobiia in South China Sea sediment environments and the proposal of Iamia marina sp. nov., a novel species of the genus Iamia.</title>
        <authorList>
            <person name="He Y."/>
            <person name="Tian X."/>
        </authorList>
    </citation>
    <scope>NUCLEOTIDE SEQUENCE</scope>
    <source>
        <strain evidence="4">DSM 19957</strain>
    </source>
</reference>
<dbReference type="Pfam" id="PF04203">
    <property type="entry name" value="Sortase"/>
    <property type="match status" value="1"/>
</dbReference>
<dbReference type="AlphaFoldDB" id="A0AAF0BUD9"/>
<protein>
    <submittedName>
        <fullName evidence="4">Class F sortase</fullName>
    </submittedName>
</protein>
<keyword evidence="5" id="KW-1185">Reference proteome</keyword>
<evidence type="ECO:0000313" key="5">
    <source>
        <dbReference type="Proteomes" id="UP001216390"/>
    </source>
</evidence>
<dbReference type="InterPro" id="IPR023365">
    <property type="entry name" value="Sortase_dom-sf"/>
</dbReference>
<accession>A0AAF0BUD9</accession>
<evidence type="ECO:0000256" key="2">
    <source>
        <dbReference type="SAM" id="MobiDB-lite"/>
    </source>
</evidence>
<sequence length="230" mass="23309">MTRTQAARTTVAALALVVGAACGGSEATRSAPPPTADAPSTAAPSTGPPAPPTTAAPAQDGPRVIRPEPGTPTGPASTVAPSPEGSSPDRVAIPRIGVDAPVVDLGLEPDGALEVPTDWDATGWYTGGPVPGARGPAVIAGHVDSTSGPAVFFDLRDLSPGDEIVVTGDDGSQQTFVVDRTERHPKDAFPTRAVYGLTSDPQLRLITCDGAFDDGTGHYVDNLVVFASLR</sequence>
<dbReference type="RefSeq" id="WP_272735267.1">
    <property type="nucleotide sequence ID" value="NZ_CP116942.1"/>
</dbReference>
<organism evidence="4 5">
    <name type="scientific">Iamia majanohamensis</name>
    <dbReference type="NCBI Taxonomy" id="467976"/>
    <lineage>
        <taxon>Bacteria</taxon>
        <taxon>Bacillati</taxon>
        <taxon>Actinomycetota</taxon>
        <taxon>Acidimicrobiia</taxon>
        <taxon>Acidimicrobiales</taxon>
        <taxon>Iamiaceae</taxon>
        <taxon>Iamia</taxon>
    </lineage>
</organism>
<dbReference type="InterPro" id="IPR005754">
    <property type="entry name" value="Sortase"/>
</dbReference>
<feature type="chain" id="PRO_5042079958" evidence="3">
    <location>
        <begin position="21"/>
        <end position="230"/>
    </location>
</feature>
<feature type="region of interest" description="Disordered" evidence="2">
    <location>
        <begin position="23"/>
        <end position="92"/>
    </location>
</feature>
<dbReference type="InterPro" id="IPR042001">
    <property type="entry name" value="Sortase_F"/>
</dbReference>
<evidence type="ECO:0000313" key="4">
    <source>
        <dbReference type="EMBL" id="WCO65740.1"/>
    </source>
</evidence>
<name>A0AAF0BUD9_9ACTN</name>
<dbReference type="Gene3D" id="2.40.260.10">
    <property type="entry name" value="Sortase"/>
    <property type="match status" value="1"/>
</dbReference>
<dbReference type="EMBL" id="CP116942">
    <property type="protein sequence ID" value="WCO65740.1"/>
    <property type="molecule type" value="Genomic_DNA"/>
</dbReference>
<keyword evidence="3" id="KW-0732">Signal</keyword>
<dbReference type="PROSITE" id="PS51257">
    <property type="entry name" value="PROKAR_LIPOPROTEIN"/>
    <property type="match status" value="1"/>
</dbReference>
<dbReference type="Proteomes" id="UP001216390">
    <property type="component" value="Chromosome"/>
</dbReference>
<dbReference type="SUPFAM" id="SSF63817">
    <property type="entry name" value="Sortase"/>
    <property type="match status" value="1"/>
</dbReference>
<gene>
    <name evidence="4" type="ORF">PO878_14645</name>
</gene>
<proteinExistence type="predicted"/>
<evidence type="ECO:0000256" key="1">
    <source>
        <dbReference type="ARBA" id="ARBA00022801"/>
    </source>
</evidence>
<dbReference type="KEGG" id="ima:PO878_14645"/>
<evidence type="ECO:0000256" key="3">
    <source>
        <dbReference type="SAM" id="SignalP"/>
    </source>
</evidence>
<dbReference type="GO" id="GO:0016787">
    <property type="term" value="F:hydrolase activity"/>
    <property type="evidence" value="ECO:0007669"/>
    <property type="project" value="UniProtKB-KW"/>
</dbReference>
<dbReference type="NCBIfam" id="NF033748">
    <property type="entry name" value="class_F_sortase"/>
    <property type="match status" value="1"/>
</dbReference>
<feature type="signal peptide" evidence="3">
    <location>
        <begin position="1"/>
        <end position="20"/>
    </location>
</feature>